<reference evidence="2" key="2">
    <citation type="submission" date="2021-04" db="EMBL/GenBank/DDBJ databases">
        <authorList>
            <person name="Gilroy R."/>
        </authorList>
    </citation>
    <scope>NUCLEOTIDE SEQUENCE</scope>
    <source>
        <strain evidence="2">CHK32-1732</strain>
    </source>
</reference>
<proteinExistence type="predicted"/>
<name>A0A9D1RQE4_9CORY</name>
<keyword evidence="1" id="KW-0472">Membrane</keyword>
<protein>
    <submittedName>
        <fullName evidence="2">Uncharacterized protein</fullName>
    </submittedName>
</protein>
<organism evidence="2 3">
    <name type="scientific">Candidatus Corynebacterium avicola</name>
    <dbReference type="NCBI Taxonomy" id="2838527"/>
    <lineage>
        <taxon>Bacteria</taxon>
        <taxon>Bacillati</taxon>
        <taxon>Actinomycetota</taxon>
        <taxon>Actinomycetes</taxon>
        <taxon>Mycobacteriales</taxon>
        <taxon>Corynebacteriaceae</taxon>
        <taxon>Corynebacterium</taxon>
    </lineage>
</organism>
<evidence type="ECO:0000256" key="1">
    <source>
        <dbReference type="SAM" id="Phobius"/>
    </source>
</evidence>
<accession>A0A9D1RQE4</accession>
<evidence type="ECO:0000313" key="2">
    <source>
        <dbReference type="EMBL" id="HIW92616.1"/>
    </source>
</evidence>
<dbReference type="AlphaFoldDB" id="A0A9D1RQE4"/>
<feature type="transmembrane region" description="Helical" evidence="1">
    <location>
        <begin position="68"/>
        <end position="88"/>
    </location>
</feature>
<dbReference type="EMBL" id="DXGC01000114">
    <property type="protein sequence ID" value="HIW92616.1"/>
    <property type="molecule type" value="Genomic_DNA"/>
</dbReference>
<reference evidence="2" key="1">
    <citation type="journal article" date="2021" name="PeerJ">
        <title>Extensive microbial diversity within the chicken gut microbiome revealed by metagenomics and culture.</title>
        <authorList>
            <person name="Gilroy R."/>
            <person name="Ravi A."/>
            <person name="Getino M."/>
            <person name="Pursley I."/>
            <person name="Horton D.L."/>
            <person name="Alikhan N.F."/>
            <person name="Baker D."/>
            <person name="Gharbi K."/>
            <person name="Hall N."/>
            <person name="Watson M."/>
            <person name="Adriaenssens E.M."/>
            <person name="Foster-Nyarko E."/>
            <person name="Jarju S."/>
            <person name="Secka A."/>
            <person name="Antonio M."/>
            <person name="Oren A."/>
            <person name="Chaudhuri R.R."/>
            <person name="La Ragione R."/>
            <person name="Hildebrand F."/>
            <person name="Pallen M.J."/>
        </authorList>
    </citation>
    <scope>NUCLEOTIDE SEQUENCE</scope>
    <source>
        <strain evidence="2">CHK32-1732</strain>
    </source>
</reference>
<evidence type="ECO:0000313" key="3">
    <source>
        <dbReference type="Proteomes" id="UP000824190"/>
    </source>
</evidence>
<sequence>MLRRITTTACALFMLVGVSRVDEQLDPQWLEAAFYAFFFVELLLLLAGIILTVRGYFGPARHPVNRVFVGLSWAGAIGALVLMLEIALGHGQVLWLNVVASAVMFTGVLGAAVVALSASPWRDLFYSRRSDPVLRGDDAGHGVTRQQSGSGERDL</sequence>
<feature type="transmembrane region" description="Helical" evidence="1">
    <location>
        <begin position="94"/>
        <end position="119"/>
    </location>
</feature>
<gene>
    <name evidence="2" type="ORF">H9870_13265</name>
</gene>
<keyword evidence="1" id="KW-1133">Transmembrane helix</keyword>
<dbReference type="Proteomes" id="UP000824190">
    <property type="component" value="Unassembled WGS sequence"/>
</dbReference>
<keyword evidence="1" id="KW-0812">Transmembrane</keyword>
<comment type="caution">
    <text evidence="2">The sequence shown here is derived from an EMBL/GenBank/DDBJ whole genome shotgun (WGS) entry which is preliminary data.</text>
</comment>
<feature type="transmembrane region" description="Helical" evidence="1">
    <location>
        <begin position="36"/>
        <end position="56"/>
    </location>
</feature>